<dbReference type="EMBL" id="JARJCM010000051">
    <property type="protein sequence ID" value="KAJ7035265.1"/>
    <property type="molecule type" value="Genomic_DNA"/>
</dbReference>
<proteinExistence type="predicted"/>
<comment type="caution">
    <text evidence="1">The sequence shown here is derived from an EMBL/GenBank/DDBJ whole genome shotgun (WGS) entry which is preliminary data.</text>
</comment>
<name>A0AAD6SWS5_9AGAR</name>
<keyword evidence="2" id="KW-1185">Reference proteome</keyword>
<evidence type="ECO:0000313" key="1">
    <source>
        <dbReference type="EMBL" id="KAJ7035265.1"/>
    </source>
</evidence>
<reference evidence="1" key="1">
    <citation type="submission" date="2023-03" db="EMBL/GenBank/DDBJ databases">
        <title>Massive genome expansion in bonnet fungi (Mycena s.s.) driven by repeated elements and novel gene families across ecological guilds.</title>
        <authorList>
            <consortium name="Lawrence Berkeley National Laboratory"/>
            <person name="Harder C.B."/>
            <person name="Miyauchi S."/>
            <person name="Viragh M."/>
            <person name="Kuo A."/>
            <person name="Thoen E."/>
            <person name="Andreopoulos B."/>
            <person name="Lu D."/>
            <person name="Skrede I."/>
            <person name="Drula E."/>
            <person name="Henrissat B."/>
            <person name="Morin E."/>
            <person name="Kohler A."/>
            <person name="Barry K."/>
            <person name="LaButti K."/>
            <person name="Morin E."/>
            <person name="Salamov A."/>
            <person name="Lipzen A."/>
            <person name="Mereny Z."/>
            <person name="Hegedus B."/>
            <person name="Baldrian P."/>
            <person name="Stursova M."/>
            <person name="Weitz H."/>
            <person name="Taylor A."/>
            <person name="Grigoriev I.V."/>
            <person name="Nagy L.G."/>
            <person name="Martin F."/>
            <person name="Kauserud H."/>
        </authorList>
    </citation>
    <scope>NUCLEOTIDE SEQUENCE</scope>
    <source>
        <strain evidence="1">CBHHK200</strain>
    </source>
</reference>
<accession>A0AAD6SWS5</accession>
<gene>
    <name evidence="1" type="ORF">C8F04DRAFT_1098686</name>
</gene>
<protein>
    <submittedName>
        <fullName evidence="1">Uncharacterized protein</fullName>
    </submittedName>
</protein>
<sequence length="263" mass="29637">MDAHIFCDDILIVTHADNPATKHKALRYFVTQVSKTIDDDWGRLCRKKIAHVEAARVAEVYVLPLFKDVLRRFEAEFGPKARRTPYQISLPNITPKESNPSLPPTPEFPSKPIPHFENVDLPPVTPHVRQGPKIKTRGASTELPLPVEVAIEAIPVAPVTHVPKTVYNLLRSIFLPRERSRFSSLDLKKIMTCKEIGFSCESGDGSRMKFVPPPGSASKSYVFHNPHGRGGKELGTYKLNYLQNDLNELYGWTIDSFLPKSRD</sequence>
<evidence type="ECO:0000313" key="2">
    <source>
        <dbReference type="Proteomes" id="UP001218188"/>
    </source>
</evidence>
<organism evidence="1 2">
    <name type="scientific">Mycena alexandri</name>
    <dbReference type="NCBI Taxonomy" id="1745969"/>
    <lineage>
        <taxon>Eukaryota</taxon>
        <taxon>Fungi</taxon>
        <taxon>Dikarya</taxon>
        <taxon>Basidiomycota</taxon>
        <taxon>Agaricomycotina</taxon>
        <taxon>Agaricomycetes</taxon>
        <taxon>Agaricomycetidae</taxon>
        <taxon>Agaricales</taxon>
        <taxon>Marasmiineae</taxon>
        <taxon>Mycenaceae</taxon>
        <taxon>Mycena</taxon>
    </lineage>
</organism>
<dbReference type="Proteomes" id="UP001218188">
    <property type="component" value="Unassembled WGS sequence"/>
</dbReference>
<dbReference type="AlphaFoldDB" id="A0AAD6SWS5"/>